<evidence type="ECO:0000256" key="5">
    <source>
        <dbReference type="SAM" id="SignalP"/>
    </source>
</evidence>
<gene>
    <name evidence="7" type="ORF">VNO77_44102</name>
</gene>
<evidence type="ECO:0000256" key="4">
    <source>
        <dbReference type="RuleBase" id="RU361153"/>
    </source>
</evidence>
<dbReference type="InterPro" id="IPR001547">
    <property type="entry name" value="Glyco_hydro_5"/>
</dbReference>
<dbReference type="Gene3D" id="3.20.20.80">
    <property type="entry name" value="Glycosidases"/>
    <property type="match status" value="1"/>
</dbReference>
<dbReference type="SUPFAM" id="SSF50370">
    <property type="entry name" value="Ricin B-like lectins"/>
    <property type="match status" value="1"/>
</dbReference>
<name>A0AAN9JXF8_CANGL</name>
<dbReference type="Proteomes" id="UP001367508">
    <property type="component" value="Unassembled WGS sequence"/>
</dbReference>
<keyword evidence="2 4" id="KW-0378">Hydrolase</keyword>
<feature type="signal peptide" evidence="5">
    <location>
        <begin position="1"/>
        <end position="32"/>
    </location>
</feature>
<keyword evidence="8" id="KW-1185">Reference proteome</keyword>
<dbReference type="Gene3D" id="2.80.10.50">
    <property type="match status" value="1"/>
</dbReference>
<dbReference type="EMBL" id="JAYMYQ010000011">
    <property type="protein sequence ID" value="KAK7306176.1"/>
    <property type="molecule type" value="Genomic_DNA"/>
</dbReference>
<dbReference type="InterPro" id="IPR035992">
    <property type="entry name" value="Ricin_B-like_lectins"/>
</dbReference>
<evidence type="ECO:0000256" key="1">
    <source>
        <dbReference type="ARBA" id="ARBA00005641"/>
    </source>
</evidence>
<evidence type="ECO:0000259" key="6">
    <source>
        <dbReference type="Pfam" id="PF00150"/>
    </source>
</evidence>
<evidence type="ECO:0000313" key="8">
    <source>
        <dbReference type="Proteomes" id="UP001367508"/>
    </source>
</evidence>
<keyword evidence="3 4" id="KW-0326">Glycosidase</keyword>
<keyword evidence="5" id="KW-0732">Signal</keyword>
<dbReference type="SUPFAM" id="SSF51445">
    <property type="entry name" value="(Trans)glycosidases"/>
    <property type="match status" value="1"/>
</dbReference>
<evidence type="ECO:0000313" key="7">
    <source>
        <dbReference type="EMBL" id="KAK7306176.1"/>
    </source>
</evidence>
<feature type="chain" id="PRO_5042860062" description="Glycoside hydrolase family 5 domain-containing protein" evidence="5">
    <location>
        <begin position="33"/>
        <end position="541"/>
    </location>
</feature>
<accession>A0AAN9JXF8</accession>
<dbReference type="Pfam" id="PF00150">
    <property type="entry name" value="Cellulase"/>
    <property type="match status" value="1"/>
</dbReference>
<dbReference type="GO" id="GO:0000272">
    <property type="term" value="P:polysaccharide catabolic process"/>
    <property type="evidence" value="ECO:0007669"/>
    <property type="project" value="InterPro"/>
</dbReference>
<comment type="caution">
    <text evidence="7">The sequence shown here is derived from an EMBL/GenBank/DDBJ whole genome shotgun (WGS) entry which is preliminary data.</text>
</comment>
<organism evidence="7 8">
    <name type="scientific">Canavalia gladiata</name>
    <name type="common">Sword bean</name>
    <name type="synonym">Dolichos gladiatus</name>
    <dbReference type="NCBI Taxonomy" id="3824"/>
    <lineage>
        <taxon>Eukaryota</taxon>
        <taxon>Viridiplantae</taxon>
        <taxon>Streptophyta</taxon>
        <taxon>Embryophyta</taxon>
        <taxon>Tracheophyta</taxon>
        <taxon>Spermatophyta</taxon>
        <taxon>Magnoliopsida</taxon>
        <taxon>eudicotyledons</taxon>
        <taxon>Gunneridae</taxon>
        <taxon>Pentapetalae</taxon>
        <taxon>rosids</taxon>
        <taxon>fabids</taxon>
        <taxon>Fabales</taxon>
        <taxon>Fabaceae</taxon>
        <taxon>Papilionoideae</taxon>
        <taxon>50 kb inversion clade</taxon>
        <taxon>NPAAA clade</taxon>
        <taxon>indigoferoid/millettioid clade</taxon>
        <taxon>Phaseoleae</taxon>
        <taxon>Canavalia</taxon>
    </lineage>
</organism>
<dbReference type="PANTHER" id="PTHR31263:SF65">
    <property type="entry name" value="CELLULASE (GLYCOSYL HYDROLASE FAMILY 5)"/>
    <property type="match status" value="1"/>
</dbReference>
<proteinExistence type="inferred from homology"/>
<reference evidence="7 8" key="1">
    <citation type="submission" date="2024-01" db="EMBL/GenBank/DDBJ databases">
        <title>The genomes of 5 underutilized Papilionoideae crops provide insights into root nodulation and disease resistanc.</title>
        <authorList>
            <person name="Jiang F."/>
        </authorList>
    </citation>
    <scope>NUCLEOTIDE SEQUENCE [LARGE SCALE GENOMIC DNA]</scope>
    <source>
        <strain evidence="7">LVBAO_FW01</strain>
        <tissue evidence="7">Leaves</tissue>
    </source>
</reference>
<evidence type="ECO:0000256" key="3">
    <source>
        <dbReference type="ARBA" id="ARBA00023295"/>
    </source>
</evidence>
<evidence type="ECO:0000256" key="2">
    <source>
        <dbReference type="ARBA" id="ARBA00022801"/>
    </source>
</evidence>
<protein>
    <recommendedName>
        <fullName evidence="6">Glycoside hydrolase family 5 domain-containing protein</fullName>
    </recommendedName>
</protein>
<feature type="domain" description="Glycoside hydrolase family 5" evidence="6">
    <location>
        <begin position="70"/>
        <end position="353"/>
    </location>
</feature>
<dbReference type="GO" id="GO:0004553">
    <property type="term" value="F:hydrolase activity, hydrolyzing O-glycosyl compounds"/>
    <property type="evidence" value="ECO:0007669"/>
    <property type="project" value="InterPro"/>
</dbReference>
<dbReference type="InterPro" id="IPR017853">
    <property type="entry name" value="GH"/>
</dbReference>
<dbReference type="PANTHER" id="PTHR31263">
    <property type="entry name" value="CELLULASE FAMILY PROTEIN (AFU_ORTHOLOGUE AFUA_5G14560)"/>
    <property type="match status" value="1"/>
</dbReference>
<sequence length="541" mass="60099">MGRCSSSFPLIPLVKVIVTVVLLDVTLQTVRGFPLHTSDRWIVDERGNRVKLACVNWVSHLDAVVAEGLNHQPLDAISKRIKSMGFNCVRLTWPIFLATDDRLSSLTVRQSFQNLGLNQTIAGIQANNPSIIHLSLINTFKAVVKNLGDNGVMVILDNHLTKPGWCCGNEDGNGFFGDEFFDPEQWITGLTNMATLFKGVTNVIAMSLRNELRGPKQNVHLWFNNMPRGAEAVHTANPDVLVIMSGLNFDTDLSFLRNQTVKLSFGGKLVLEVHHYGFTDGQAWVSGNPNKVCGKFTGNIFTNAAFLLDQKFPLLVSEFGGDLRGTNENDNRYLNCFIAIIAELDLDWALWSLVGSYYIRQGLAGTEEVYGVVNANWTQPRNPSFSQRITGIQPPFRGPGFPEATPHKVIFHSLTGLCILRPRREAEPLKLGVCSNSNGWEYTIEHFLSTRGTPLCLQAEGEGKVVKVGNKCSDQNGKWEIISDSKMHISTKVNNGSDLCLDVDANNIILTNPCKCLNQDNKCDPVSQWFKLVDTTRKIEH</sequence>
<dbReference type="AlphaFoldDB" id="A0AAN9JXF8"/>
<comment type="similarity">
    <text evidence="1 4">Belongs to the glycosyl hydrolase 5 (cellulase A) family.</text>
</comment>